<name>A0ABW2FFK0_9BACL</name>
<dbReference type="RefSeq" id="WP_378046542.1">
    <property type="nucleotide sequence ID" value="NZ_JBHMDN010000011.1"/>
</dbReference>
<organism evidence="1 2">
    <name type="scientific">Cohnella cellulosilytica</name>
    <dbReference type="NCBI Taxonomy" id="986710"/>
    <lineage>
        <taxon>Bacteria</taxon>
        <taxon>Bacillati</taxon>
        <taxon>Bacillota</taxon>
        <taxon>Bacilli</taxon>
        <taxon>Bacillales</taxon>
        <taxon>Paenibacillaceae</taxon>
        <taxon>Cohnella</taxon>
    </lineage>
</organism>
<accession>A0ABW2FFK0</accession>
<proteinExistence type="predicted"/>
<keyword evidence="2" id="KW-1185">Reference proteome</keyword>
<evidence type="ECO:0000313" key="2">
    <source>
        <dbReference type="Proteomes" id="UP001596378"/>
    </source>
</evidence>
<dbReference type="Proteomes" id="UP001596378">
    <property type="component" value="Unassembled WGS sequence"/>
</dbReference>
<evidence type="ECO:0000313" key="1">
    <source>
        <dbReference type="EMBL" id="MFC7151941.1"/>
    </source>
</evidence>
<reference evidence="2" key="1">
    <citation type="journal article" date="2019" name="Int. J. Syst. Evol. Microbiol.">
        <title>The Global Catalogue of Microorganisms (GCM) 10K type strain sequencing project: providing services to taxonomists for standard genome sequencing and annotation.</title>
        <authorList>
            <consortium name="The Broad Institute Genomics Platform"/>
            <consortium name="The Broad Institute Genome Sequencing Center for Infectious Disease"/>
            <person name="Wu L."/>
            <person name="Ma J."/>
        </authorList>
    </citation>
    <scope>NUCLEOTIDE SEQUENCE [LARGE SCALE GENOMIC DNA]</scope>
    <source>
        <strain evidence="2">KCTC 12907</strain>
    </source>
</reference>
<evidence type="ECO:0008006" key="3">
    <source>
        <dbReference type="Google" id="ProtNLM"/>
    </source>
</evidence>
<comment type="caution">
    <text evidence="1">The sequence shown here is derived from an EMBL/GenBank/DDBJ whole genome shotgun (WGS) entry which is preliminary data.</text>
</comment>
<protein>
    <recommendedName>
        <fullName evidence="3">DUF1436 family protein</fullName>
    </recommendedName>
</protein>
<dbReference type="EMBL" id="JBHTAI010000019">
    <property type="protein sequence ID" value="MFC7151941.1"/>
    <property type="molecule type" value="Genomic_DNA"/>
</dbReference>
<sequence length="145" mass="16274">MEHAFKNVDVYVDNSENLIAIPHGHSKKYSMAGLDIILTLSSPYDDEQLAIFLEDAMSKCFCQEADDNSGLSSLEKHLQIKGYSKATKSRRLVGFEWFADQGYVLMPTQKKRGFVHMEGKKINLGHEVSKETLAAAFREAMAISI</sequence>
<gene>
    <name evidence="1" type="ORF">ACFQMJ_25675</name>
</gene>